<keyword evidence="7 9" id="KW-0704">Schiff base</keyword>
<dbReference type="GeneID" id="59163347"/>
<feature type="active site" description="Schiff-base intermediate with substrate; via pyruvic acid" evidence="9 10">
    <location>
        <position position="25"/>
    </location>
</feature>
<comment type="subcellular location">
    <subcellularLocation>
        <location evidence="9">Cytoplasm</location>
    </subcellularLocation>
</comment>
<dbReference type="PANTHER" id="PTHR21012:SF0">
    <property type="entry name" value="ASPARTATE 1-DECARBOXYLASE"/>
    <property type="match status" value="1"/>
</dbReference>
<dbReference type="Pfam" id="PF02261">
    <property type="entry name" value="Asp_decarbox"/>
    <property type="match status" value="1"/>
</dbReference>
<feature type="chain" id="PRO_5024520422" description="Aspartate 1-decarboxylase beta chain" evidence="9 13">
    <location>
        <begin position="1"/>
        <end position="24"/>
    </location>
</feature>
<dbReference type="UniPathway" id="UPA00028">
    <property type="reaction ID" value="UER00002"/>
</dbReference>
<feature type="binding site" evidence="9 11">
    <location>
        <position position="57"/>
    </location>
    <ligand>
        <name>substrate</name>
    </ligand>
</feature>
<comment type="PTM">
    <text evidence="9 12">Is synthesized initially as an inactive proenzyme, which is activated by self-cleavage at a specific serine bond to produce a beta-subunit with a hydroxyl group at its C-terminus and an alpha-subunit with a pyruvoyl group at its N-terminus.</text>
</comment>
<feature type="region of interest" description="Disordered" evidence="14">
    <location>
        <begin position="119"/>
        <end position="148"/>
    </location>
</feature>
<dbReference type="GO" id="GO:0004068">
    <property type="term" value="F:aspartate 1-decarboxylase activity"/>
    <property type="evidence" value="ECO:0007669"/>
    <property type="project" value="UniProtKB-UniRule"/>
</dbReference>
<evidence type="ECO:0000256" key="11">
    <source>
        <dbReference type="PIRSR" id="PIRSR006246-2"/>
    </source>
</evidence>
<comment type="catalytic activity">
    <reaction evidence="9">
        <text>L-aspartate + H(+) = beta-alanine + CO2</text>
        <dbReference type="Rhea" id="RHEA:19497"/>
        <dbReference type="ChEBI" id="CHEBI:15378"/>
        <dbReference type="ChEBI" id="CHEBI:16526"/>
        <dbReference type="ChEBI" id="CHEBI:29991"/>
        <dbReference type="ChEBI" id="CHEBI:57966"/>
        <dbReference type="EC" id="4.1.1.11"/>
    </reaction>
</comment>
<evidence type="ECO:0000256" key="2">
    <source>
        <dbReference type="ARBA" id="ARBA00022655"/>
    </source>
</evidence>
<keyword evidence="6 9" id="KW-0456">Lyase</keyword>
<evidence type="ECO:0000256" key="10">
    <source>
        <dbReference type="PIRSR" id="PIRSR006246-1"/>
    </source>
</evidence>
<keyword evidence="5 9" id="KW-0865">Zymogen</keyword>
<dbReference type="PANTHER" id="PTHR21012">
    <property type="entry name" value="ASPARTATE 1-DECARBOXYLASE"/>
    <property type="match status" value="1"/>
</dbReference>
<evidence type="ECO:0000256" key="4">
    <source>
        <dbReference type="ARBA" id="ARBA00022813"/>
    </source>
</evidence>
<dbReference type="EC" id="4.1.1.11" evidence="9"/>
<feature type="modified residue" description="Pyruvic acid (Ser)" evidence="9 12">
    <location>
        <position position="25"/>
    </location>
</feature>
<evidence type="ECO:0000256" key="7">
    <source>
        <dbReference type="ARBA" id="ARBA00023270"/>
    </source>
</evidence>
<keyword evidence="3 9" id="KW-0210">Decarboxylase</keyword>
<dbReference type="KEGG" id="jme:EEW87_002660"/>
<evidence type="ECO:0000256" key="5">
    <source>
        <dbReference type="ARBA" id="ARBA00023145"/>
    </source>
</evidence>
<evidence type="ECO:0000256" key="3">
    <source>
        <dbReference type="ARBA" id="ARBA00022793"/>
    </source>
</evidence>
<name>A0A5P8FIY4_9MICO</name>
<dbReference type="NCBIfam" id="TIGR00223">
    <property type="entry name" value="panD"/>
    <property type="match status" value="1"/>
</dbReference>
<comment type="function">
    <text evidence="9">Catalyzes the pyruvoyl-dependent decarboxylation of aspartate to produce beta-alanine.</text>
</comment>
<dbReference type="InterPro" id="IPR003190">
    <property type="entry name" value="Asp_decarbox"/>
</dbReference>
<evidence type="ECO:0000256" key="1">
    <source>
        <dbReference type="ARBA" id="ARBA00022490"/>
    </source>
</evidence>
<dbReference type="GO" id="GO:0006523">
    <property type="term" value="P:alanine biosynthetic process"/>
    <property type="evidence" value="ECO:0007669"/>
    <property type="project" value="InterPro"/>
</dbReference>
<dbReference type="PIRSF" id="PIRSF006246">
    <property type="entry name" value="Asp_decarbox"/>
    <property type="match status" value="1"/>
</dbReference>
<dbReference type="Proteomes" id="UP000271708">
    <property type="component" value="Chromosome"/>
</dbReference>
<dbReference type="Gene3D" id="2.40.40.20">
    <property type="match status" value="1"/>
</dbReference>
<gene>
    <name evidence="9" type="primary">panD</name>
    <name evidence="15" type="ORF">EEW87_002660</name>
</gene>
<proteinExistence type="inferred from homology"/>
<feature type="chain" id="PRO_5024520421" description="Aspartate 1-decarboxylase alpha chain" evidence="9 13">
    <location>
        <begin position="25"/>
        <end position="148"/>
    </location>
</feature>
<evidence type="ECO:0000256" key="6">
    <source>
        <dbReference type="ARBA" id="ARBA00023239"/>
    </source>
</evidence>
<evidence type="ECO:0000256" key="8">
    <source>
        <dbReference type="ARBA" id="ARBA00023317"/>
    </source>
</evidence>
<dbReference type="HAMAP" id="MF_00446">
    <property type="entry name" value="PanD"/>
    <property type="match status" value="1"/>
</dbReference>
<dbReference type="RefSeq" id="WP_123091303.1">
    <property type="nucleotide sequence ID" value="NZ_CAJFZZ010000008.1"/>
</dbReference>
<sequence length="148" mass="15731">MQRFMLHSKIHRATVTQADLHYVGSLTIDRDLMDAADLLPGQQVDVVDVDNGNRLTTYAIEGERGSGILCINGAAARLVAPGDVVIVIAYAAMDDEEARTFEPQVVFVDADNRVVEVEHDPGDVPDGFGLSTSAVTARPHPHGPGAGA</sequence>
<dbReference type="AlphaFoldDB" id="A0A5P8FIY4"/>
<keyword evidence="8 9" id="KW-0670">Pyruvate</keyword>
<evidence type="ECO:0000313" key="15">
    <source>
        <dbReference type="EMBL" id="QFQ29467.1"/>
    </source>
</evidence>
<dbReference type="InterPro" id="IPR009010">
    <property type="entry name" value="Asp_de-COase-like_dom_sf"/>
</dbReference>
<evidence type="ECO:0000256" key="9">
    <source>
        <dbReference type="HAMAP-Rule" id="MF_00446"/>
    </source>
</evidence>
<evidence type="ECO:0000256" key="12">
    <source>
        <dbReference type="PIRSR" id="PIRSR006246-3"/>
    </source>
</evidence>
<feature type="active site" description="Proton donor" evidence="9 10">
    <location>
        <position position="58"/>
    </location>
</feature>
<comment type="subunit">
    <text evidence="9">Heterooctamer of four alpha and four beta subunits.</text>
</comment>
<comment type="similarity">
    <text evidence="9">Belongs to the PanD family.</text>
</comment>
<evidence type="ECO:0000256" key="14">
    <source>
        <dbReference type="SAM" id="MobiDB-lite"/>
    </source>
</evidence>
<keyword evidence="2 9" id="KW-0566">Pantothenate biosynthesis</keyword>
<feature type="binding site" evidence="9 11">
    <location>
        <begin position="73"/>
        <end position="75"/>
    </location>
    <ligand>
        <name>substrate</name>
    </ligand>
</feature>
<dbReference type="OrthoDB" id="9803983at2"/>
<dbReference type="GO" id="GO:0005829">
    <property type="term" value="C:cytosol"/>
    <property type="evidence" value="ECO:0007669"/>
    <property type="project" value="TreeGrafter"/>
</dbReference>
<dbReference type="GO" id="GO:0015940">
    <property type="term" value="P:pantothenate biosynthetic process"/>
    <property type="evidence" value="ECO:0007669"/>
    <property type="project" value="UniProtKB-UniRule"/>
</dbReference>
<evidence type="ECO:0000256" key="13">
    <source>
        <dbReference type="PIRSR" id="PIRSR006246-5"/>
    </source>
</evidence>
<dbReference type="CDD" id="cd06919">
    <property type="entry name" value="Asp_decarbox"/>
    <property type="match status" value="1"/>
</dbReference>
<comment type="pathway">
    <text evidence="9">Cofactor biosynthesis; (R)-pantothenate biosynthesis; beta-alanine from L-aspartate: step 1/1.</text>
</comment>
<reference evidence="15 16" key="1">
    <citation type="submission" date="2019-09" db="EMBL/GenBank/DDBJ databases">
        <title>Complete Genome Sequence of Janibacter melonis M714 with both human health impact and industrial applications.</title>
        <authorList>
            <person name="Jin M."/>
            <person name="Zhao Q.R."/>
        </authorList>
    </citation>
    <scope>NUCLEOTIDE SEQUENCE [LARGE SCALE GENOMIC DNA]</scope>
    <source>
        <strain evidence="15 16">M714</strain>
    </source>
</reference>
<accession>A0A5P8FIY4</accession>
<organism evidence="15 16">
    <name type="scientific">Janibacter melonis</name>
    <dbReference type="NCBI Taxonomy" id="262209"/>
    <lineage>
        <taxon>Bacteria</taxon>
        <taxon>Bacillati</taxon>
        <taxon>Actinomycetota</taxon>
        <taxon>Actinomycetes</taxon>
        <taxon>Micrococcales</taxon>
        <taxon>Intrasporangiaceae</taxon>
        <taxon>Janibacter</taxon>
    </lineage>
</organism>
<dbReference type="EMBL" id="CP044548">
    <property type="protein sequence ID" value="QFQ29467.1"/>
    <property type="molecule type" value="Genomic_DNA"/>
</dbReference>
<keyword evidence="1 9" id="KW-0963">Cytoplasm</keyword>
<dbReference type="SUPFAM" id="SSF50692">
    <property type="entry name" value="ADC-like"/>
    <property type="match status" value="1"/>
</dbReference>
<protein>
    <recommendedName>
        <fullName evidence="9">Aspartate 1-decarboxylase</fullName>
        <ecNumber evidence="9">4.1.1.11</ecNumber>
    </recommendedName>
    <alternativeName>
        <fullName evidence="9">Aspartate alpha-decarboxylase</fullName>
    </alternativeName>
    <component>
        <recommendedName>
            <fullName evidence="9">Aspartate 1-decarboxylase beta chain</fullName>
        </recommendedName>
    </component>
    <component>
        <recommendedName>
            <fullName evidence="9">Aspartate 1-decarboxylase alpha chain</fullName>
        </recommendedName>
    </component>
</protein>
<keyword evidence="4 9" id="KW-0068">Autocatalytic cleavage</keyword>
<comment type="cofactor">
    <cofactor evidence="9 10">
        <name>pyruvate</name>
        <dbReference type="ChEBI" id="CHEBI:15361"/>
    </cofactor>
    <text evidence="9 10">Binds 1 pyruvoyl group covalently per subunit.</text>
</comment>
<evidence type="ECO:0000313" key="16">
    <source>
        <dbReference type="Proteomes" id="UP000271708"/>
    </source>
</evidence>